<dbReference type="GO" id="GO:0031419">
    <property type="term" value="F:cobalamin binding"/>
    <property type="evidence" value="ECO:0007669"/>
    <property type="project" value="InterPro"/>
</dbReference>
<reference evidence="7" key="1">
    <citation type="submission" date="2015-07" db="EMBL/GenBank/DDBJ databases">
        <title>Draft Genome Sequences of Anaerolinea thermolimosa IMO-1, Bellilinea caldifistulae GOMI-1, Leptolinea tardivitalis YMTK-2, Levilinea saccharolytica KIBI-1,Longilinea arvoryzae KOME-1, Previously Described as Members of the Anaerolineaceae (Chloroflexi).</title>
        <authorList>
            <person name="Sekiguchi Y."/>
            <person name="Ohashi A."/>
            <person name="Matsuura N."/>
            <person name="Tourlousse M.D."/>
        </authorList>
    </citation>
    <scope>NUCLEOTIDE SEQUENCE [LARGE SCALE GENOMIC DNA]</scope>
    <source>
        <strain evidence="7">KOME-1</strain>
    </source>
</reference>
<organism evidence="7">
    <name type="scientific">Longilinea arvoryzae</name>
    <dbReference type="NCBI Taxonomy" id="360412"/>
    <lineage>
        <taxon>Bacteria</taxon>
        <taxon>Bacillati</taxon>
        <taxon>Chloroflexota</taxon>
        <taxon>Anaerolineae</taxon>
        <taxon>Anaerolineales</taxon>
        <taxon>Anaerolineaceae</taxon>
        <taxon>Longilinea</taxon>
    </lineage>
</organism>
<dbReference type="Gene3D" id="3.40.50.280">
    <property type="entry name" value="Cobalamin-binding domain"/>
    <property type="match status" value="1"/>
</dbReference>
<dbReference type="InterPro" id="IPR034466">
    <property type="entry name" value="Methyltransferase_Class_B"/>
</dbReference>
<keyword evidence="5" id="KW-0411">Iron-sulfur</keyword>
<dbReference type="Proteomes" id="UP000055060">
    <property type="component" value="Unassembled WGS sequence"/>
</dbReference>
<keyword evidence="2" id="KW-0949">S-adenosyl-L-methionine</keyword>
<evidence type="ECO:0000256" key="3">
    <source>
        <dbReference type="ARBA" id="ARBA00022723"/>
    </source>
</evidence>
<accession>A0A0S7BLL7</accession>
<name>A0A0S7BLL7_9CHLR</name>
<dbReference type="SFLD" id="SFLDS00029">
    <property type="entry name" value="Radical_SAM"/>
    <property type="match status" value="1"/>
</dbReference>
<evidence type="ECO:0000313" key="7">
    <source>
        <dbReference type="EMBL" id="GAP14661.1"/>
    </source>
</evidence>
<dbReference type="InterPro" id="IPR006638">
    <property type="entry name" value="Elp3/MiaA/NifB-like_rSAM"/>
</dbReference>
<dbReference type="RefSeq" id="WP_075073901.1">
    <property type="nucleotide sequence ID" value="NZ_DF967972.1"/>
</dbReference>
<dbReference type="InterPro" id="IPR058240">
    <property type="entry name" value="rSAM_sf"/>
</dbReference>
<dbReference type="EMBL" id="DF967972">
    <property type="protein sequence ID" value="GAP14661.1"/>
    <property type="molecule type" value="Genomic_DNA"/>
</dbReference>
<dbReference type="SUPFAM" id="SSF102114">
    <property type="entry name" value="Radical SAM enzymes"/>
    <property type="match status" value="1"/>
</dbReference>
<dbReference type="STRING" id="360412.LARV_02435"/>
<protein>
    <submittedName>
        <fullName evidence="7">Fe-S oxidoreductase</fullName>
    </submittedName>
</protein>
<dbReference type="SMART" id="SM00729">
    <property type="entry name" value="Elp3"/>
    <property type="match status" value="1"/>
</dbReference>
<dbReference type="GO" id="GO:0005829">
    <property type="term" value="C:cytosol"/>
    <property type="evidence" value="ECO:0007669"/>
    <property type="project" value="TreeGrafter"/>
</dbReference>
<dbReference type="GO" id="GO:0003824">
    <property type="term" value="F:catalytic activity"/>
    <property type="evidence" value="ECO:0007669"/>
    <property type="project" value="InterPro"/>
</dbReference>
<keyword evidence="3" id="KW-0479">Metal-binding</keyword>
<evidence type="ECO:0000256" key="1">
    <source>
        <dbReference type="ARBA" id="ARBA00001966"/>
    </source>
</evidence>
<dbReference type="PANTHER" id="PTHR43409:SF3">
    <property type="entry name" value="HYPOTHETICAL METHYLTRANSFERASE"/>
    <property type="match status" value="1"/>
</dbReference>
<sequence>MKILLVQPIFPETFWSFKYALDFVEKKVCNPPLGLITVASLLPREWEKRLVDLNIQPLTDQDLEWADYLFISAMDIQRESVKQVIHQAKQKKIKIVAGGPLFTGEYESFPEVDHFILNEGEITLVQFLADLEAGRPQHLYRTEEYADIRQSPAPAWELLDLDAYDSMAVQYSRGCPFNCEFCNVTALLGHKPRTKSAEQLIGELDQLYTLGWRRNIFIVDDNFIGNKKELKEEVLPAIIEWRKGKVGCNFITEASINLADDDELIQLMVAAGFISIFIGIETPDDSSLTECHKSQNRNRDLLEAVHKLQHAGLHIMAGFIVGFDSDAATIFDRQIRFIQESGINVAMVGLLQAPFGTQLYTRLQAEGRILNEMTGDNADGSTNILPKMDPYALSKGYQKVIQTIYSPKNFYARVKTFLKVYQPNKSPVHIEFREIKALLRSITLLGIVGKERKQYWNLFFWTLFRFPNRMPMAITMTIYGYHFRKIVETQLQTNPKWINSVVKAKQRAVLSLASNKAVYSIK</sequence>
<dbReference type="SFLD" id="SFLDF00303">
    <property type="entry name" value="hopanoid_C2-methyltransferase"/>
    <property type="match status" value="1"/>
</dbReference>
<dbReference type="Pfam" id="PF13282">
    <property type="entry name" value="DUF4070"/>
    <property type="match status" value="1"/>
</dbReference>
<dbReference type="InterPro" id="IPR025274">
    <property type="entry name" value="DUF4070"/>
</dbReference>
<evidence type="ECO:0000256" key="2">
    <source>
        <dbReference type="ARBA" id="ARBA00022691"/>
    </source>
</evidence>
<dbReference type="InterPro" id="IPR034530">
    <property type="entry name" value="HpnP-like"/>
</dbReference>
<dbReference type="InterPro" id="IPR051198">
    <property type="entry name" value="BchE-like"/>
</dbReference>
<dbReference type="SFLD" id="SFLDG01123">
    <property type="entry name" value="methyltransferase_(Class_B)"/>
    <property type="match status" value="1"/>
</dbReference>
<dbReference type="AlphaFoldDB" id="A0A0S7BLL7"/>
<proteinExistence type="predicted"/>
<dbReference type="GO" id="GO:0051539">
    <property type="term" value="F:4 iron, 4 sulfur cluster binding"/>
    <property type="evidence" value="ECO:0007669"/>
    <property type="project" value="UniProtKB-KW"/>
</dbReference>
<dbReference type="Pfam" id="PF04055">
    <property type="entry name" value="Radical_SAM"/>
    <property type="match status" value="1"/>
</dbReference>
<dbReference type="InterPro" id="IPR006158">
    <property type="entry name" value="Cobalamin-bd"/>
</dbReference>
<dbReference type="CDD" id="cd01335">
    <property type="entry name" value="Radical_SAM"/>
    <property type="match status" value="1"/>
</dbReference>
<dbReference type="Gene3D" id="3.80.30.20">
    <property type="entry name" value="tm_1862 like domain"/>
    <property type="match status" value="1"/>
</dbReference>
<evidence type="ECO:0000256" key="5">
    <source>
        <dbReference type="ARBA" id="ARBA00023014"/>
    </source>
</evidence>
<evidence type="ECO:0000256" key="4">
    <source>
        <dbReference type="ARBA" id="ARBA00023004"/>
    </source>
</evidence>
<evidence type="ECO:0000313" key="8">
    <source>
        <dbReference type="Proteomes" id="UP000055060"/>
    </source>
</evidence>
<keyword evidence="4" id="KW-0408">Iron</keyword>
<dbReference type="OrthoDB" id="9801659at2"/>
<comment type="cofactor">
    <cofactor evidence="1">
        <name>[4Fe-4S] cluster</name>
        <dbReference type="ChEBI" id="CHEBI:49883"/>
    </cofactor>
</comment>
<gene>
    <name evidence="7" type="ORF">LARV_02435</name>
</gene>
<dbReference type="PANTHER" id="PTHR43409">
    <property type="entry name" value="ANAEROBIC MAGNESIUM-PROTOPORPHYRIN IX MONOMETHYL ESTER CYCLASE-RELATED"/>
    <property type="match status" value="1"/>
</dbReference>
<dbReference type="PROSITE" id="PS51918">
    <property type="entry name" value="RADICAL_SAM"/>
    <property type="match status" value="1"/>
</dbReference>
<keyword evidence="8" id="KW-1185">Reference proteome</keyword>
<dbReference type="GO" id="GO:0046872">
    <property type="term" value="F:metal ion binding"/>
    <property type="evidence" value="ECO:0007669"/>
    <property type="project" value="UniProtKB-KW"/>
</dbReference>
<evidence type="ECO:0000259" key="6">
    <source>
        <dbReference type="PROSITE" id="PS51918"/>
    </source>
</evidence>
<feature type="domain" description="Radical SAM core" evidence="6">
    <location>
        <begin position="161"/>
        <end position="392"/>
    </location>
</feature>
<dbReference type="InterPro" id="IPR023404">
    <property type="entry name" value="rSAM_horseshoe"/>
</dbReference>
<dbReference type="SFLD" id="SFLDG01082">
    <property type="entry name" value="B12-binding_domain_containing"/>
    <property type="match status" value="1"/>
</dbReference>
<dbReference type="InterPro" id="IPR007197">
    <property type="entry name" value="rSAM"/>
</dbReference>
<dbReference type="Pfam" id="PF02310">
    <property type="entry name" value="B12-binding"/>
    <property type="match status" value="1"/>
</dbReference>